<keyword evidence="3" id="KW-0520">NAD</keyword>
<sequence length="319" mass="35326">MRKVLITGGLGFIGRHLIRHFLTVPNKYQLTVIDDLSGSELIASAATEIGKNVEVIIENFLQFEPEGRKFDDVYHLASPVGAIGILAKSGKIAKQIVDLAEKATEVALKCQARLMYTSSSEIYYASPNQHEETEITLNVHHGARIEYAIGKYAGEVLVRNMGISKNLDFNICRPFNLIGEEQSSKLGFVVPRFFEACLSNSTLEVFGDGTQERSFCDVKDFVLALVAFQESSLSGETLNIGNLHNRTTILALAEKIKLLTQSQSSIKFVDPMKKYGNLYMEGGEKLANTVKAHQLIGHSPPANLTETLDRIHSYYLGLR</sequence>
<dbReference type="AlphaFoldDB" id="A0A326RZM7"/>
<evidence type="ECO:0000313" key="6">
    <source>
        <dbReference type="EMBL" id="PZV86478.1"/>
    </source>
</evidence>
<dbReference type="Pfam" id="PF01370">
    <property type="entry name" value="Epimerase"/>
    <property type="match status" value="1"/>
</dbReference>
<accession>A0A326RZM7</accession>
<dbReference type="PANTHER" id="PTHR43078:SF6">
    <property type="entry name" value="UDP-GLUCURONIC ACID DECARBOXYLASE 1"/>
    <property type="match status" value="1"/>
</dbReference>
<evidence type="ECO:0000256" key="2">
    <source>
        <dbReference type="ARBA" id="ARBA00022793"/>
    </source>
</evidence>
<dbReference type="Gene3D" id="3.40.50.720">
    <property type="entry name" value="NAD(P)-binding Rossmann-like Domain"/>
    <property type="match status" value="1"/>
</dbReference>
<dbReference type="GO" id="GO:0070403">
    <property type="term" value="F:NAD+ binding"/>
    <property type="evidence" value="ECO:0007669"/>
    <property type="project" value="InterPro"/>
</dbReference>
<dbReference type="SUPFAM" id="SSF51735">
    <property type="entry name" value="NAD(P)-binding Rossmann-fold domains"/>
    <property type="match status" value="1"/>
</dbReference>
<dbReference type="GO" id="GO:0005737">
    <property type="term" value="C:cytoplasm"/>
    <property type="evidence" value="ECO:0007669"/>
    <property type="project" value="TreeGrafter"/>
</dbReference>
<dbReference type="EMBL" id="QKTX01000002">
    <property type="protein sequence ID" value="PZV86478.1"/>
    <property type="molecule type" value="Genomic_DNA"/>
</dbReference>
<name>A0A326RZM7_9BACT</name>
<dbReference type="Proteomes" id="UP000248917">
    <property type="component" value="Unassembled WGS sequence"/>
</dbReference>
<evidence type="ECO:0000256" key="4">
    <source>
        <dbReference type="ARBA" id="ARBA00023239"/>
    </source>
</evidence>
<evidence type="ECO:0000313" key="7">
    <source>
        <dbReference type="Proteomes" id="UP000248917"/>
    </source>
</evidence>
<organism evidence="6 7">
    <name type="scientific">Algoriphagus aquaeductus</name>
    <dbReference type="NCBI Taxonomy" id="475299"/>
    <lineage>
        <taxon>Bacteria</taxon>
        <taxon>Pseudomonadati</taxon>
        <taxon>Bacteroidota</taxon>
        <taxon>Cytophagia</taxon>
        <taxon>Cytophagales</taxon>
        <taxon>Cyclobacteriaceae</taxon>
        <taxon>Algoriphagus</taxon>
    </lineage>
</organism>
<evidence type="ECO:0000259" key="5">
    <source>
        <dbReference type="Pfam" id="PF01370"/>
    </source>
</evidence>
<protein>
    <submittedName>
        <fullName evidence="6">dTDP-glucose 4,6-dehydratase/UDP-glucose 4-epimerase</fullName>
    </submittedName>
</protein>
<proteinExistence type="predicted"/>
<evidence type="ECO:0000256" key="3">
    <source>
        <dbReference type="ARBA" id="ARBA00023027"/>
    </source>
</evidence>
<reference evidence="6 7" key="1">
    <citation type="submission" date="2018-06" db="EMBL/GenBank/DDBJ databases">
        <title>Genomic Encyclopedia of Archaeal and Bacterial Type Strains, Phase II (KMG-II): from individual species to whole genera.</title>
        <authorList>
            <person name="Goeker M."/>
        </authorList>
    </citation>
    <scope>NUCLEOTIDE SEQUENCE [LARGE SCALE GENOMIC DNA]</scope>
    <source>
        <strain evidence="6 7">T4</strain>
    </source>
</reference>
<dbReference type="GO" id="GO:0048040">
    <property type="term" value="F:UDP-glucuronate decarboxylase activity"/>
    <property type="evidence" value="ECO:0007669"/>
    <property type="project" value="TreeGrafter"/>
</dbReference>
<dbReference type="RefSeq" id="WP_111391607.1">
    <property type="nucleotide sequence ID" value="NZ_JBJINY010000072.1"/>
</dbReference>
<keyword evidence="4" id="KW-0456">Lyase</keyword>
<keyword evidence="7" id="KW-1185">Reference proteome</keyword>
<evidence type="ECO:0000256" key="1">
    <source>
        <dbReference type="ARBA" id="ARBA00001911"/>
    </source>
</evidence>
<dbReference type="OrthoDB" id="9810015at2"/>
<dbReference type="InterPro" id="IPR036291">
    <property type="entry name" value="NAD(P)-bd_dom_sf"/>
</dbReference>
<feature type="domain" description="NAD-dependent epimerase/dehydratase" evidence="5">
    <location>
        <begin position="4"/>
        <end position="241"/>
    </location>
</feature>
<comment type="cofactor">
    <cofactor evidence="1">
        <name>NAD(+)</name>
        <dbReference type="ChEBI" id="CHEBI:57540"/>
    </cofactor>
</comment>
<keyword evidence="2" id="KW-0210">Decarboxylase</keyword>
<comment type="caution">
    <text evidence="6">The sequence shown here is derived from an EMBL/GenBank/DDBJ whole genome shotgun (WGS) entry which is preliminary data.</text>
</comment>
<dbReference type="GO" id="GO:0042732">
    <property type="term" value="P:D-xylose metabolic process"/>
    <property type="evidence" value="ECO:0007669"/>
    <property type="project" value="InterPro"/>
</dbReference>
<dbReference type="PANTHER" id="PTHR43078">
    <property type="entry name" value="UDP-GLUCURONIC ACID DECARBOXYLASE-RELATED"/>
    <property type="match status" value="1"/>
</dbReference>
<dbReference type="InterPro" id="IPR001509">
    <property type="entry name" value="Epimerase_deHydtase"/>
</dbReference>
<dbReference type="InterPro" id="IPR044516">
    <property type="entry name" value="UXS-like"/>
</dbReference>
<gene>
    <name evidence="6" type="ORF">CLV31_102378</name>
</gene>